<evidence type="ECO:0000313" key="2">
    <source>
        <dbReference type="Proteomes" id="UP000192578"/>
    </source>
</evidence>
<protein>
    <recommendedName>
        <fullName evidence="3">Transposase Tc1-like domain-containing protein</fullName>
    </recommendedName>
</protein>
<sequence length="160" mass="18430">MVREISSEIRGRIFELYHFLPSSRKIQKYLAEKGISVSYRTILRVIKSKKEEDISSKTEMKNVNKRGLPFIRSDDLIKTIAKSIDTPNPPTQHEISCKLGISTGIVLRVLKKDLGLTYHKKVTTHVLIPKQAQQRLNRGPHFLRCLNRRKLPVIVSIDET</sequence>
<accession>A0A1W0W8H4</accession>
<gene>
    <name evidence="1" type="ORF">BV898_14223</name>
</gene>
<dbReference type="OrthoDB" id="9981685at2759"/>
<name>A0A1W0W8H4_HYPEX</name>
<dbReference type="Proteomes" id="UP000192578">
    <property type="component" value="Unassembled WGS sequence"/>
</dbReference>
<dbReference type="AlphaFoldDB" id="A0A1W0W8H4"/>
<proteinExistence type="predicted"/>
<evidence type="ECO:0000313" key="1">
    <source>
        <dbReference type="EMBL" id="OQV11493.1"/>
    </source>
</evidence>
<reference evidence="2" key="1">
    <citation type="submission" date="2017-01" db="EMBL/GenBank/DDBJ databases">
        <title>Comparative genomics of anhydrobiosis in the tardigrade Hypsibius dujardini.</title>
        <authorList>
            <person name="Yoshida Y."/>
            <person name="Koutsovoulos G."/>
            <person name="Laetsch D."/>
            <person name="Stevens L."/>
            <person name="Kumar S."/>
            <person name="Horikawa D."/>
            <person name="Ishino K."/>
            <person name="Komine S."/>
            <person name="Tomita M."/>
            <person name="Blaxter M."/>
            <person name="Arakawa K."/>
        </authorList>
    </citation>
    <scope>NUCLEOTIDE SEQUENCE [LARGE SCALE GENOMIC DNA]</scope>
    <source>
        <strain evidence="2">Z151</strain>
    </source>
</reference>
<evidence type="ECO:0008006" key="3">
    <source>
        <dbReference type="Google" id="ProtNLM"/>
    </source>
</evidence>
<dbReference type="EMBL" id="MTYJ01000170">
    <property type="protein sequence ID" value="OQV11493.1"/>
    <property type="molecule type" value="Genomic_DNA"/>
</dbReference>
<comment type="caution">
    <text evidence="1">The sequence shown here is derived from an EMBL/GenBank/DDBJ whole genome shotgun (WGS) entry which is preliminary data.</text>
</comment>
<keyword evidence="2" id="KW-1185">Reference proteome</keyword>
<organism evidence="1 2">
    <name type="scientific">Hypsibius exemplaris</name>
    <name type="common">Freshwater tardigrade</name>
    <dbReference type="NCBI Taxonomy" id="2072580"/>
    <lineage>
        <taxon>Eukaryota</taxon>
        <taxon>Metazoa</taxon>
        <taxon>Ecdysozoa</taxon>
        <taxon>Tardigrada</taxon>
        <taxon>Eutardigrada</taxon>
        <taxon>Parachela</taxon>
        <taxon>Hypsibioidea</taxon>
        <taxon>Hypsibiidae</taxon>
        <taxon>Hypsibius</taxon>
    </lineage>
</organism>